<dbReference type="GO" id="GO:0004618">
    <property type="term" value="F:phosphoglycerate kinase activity"/>
    <property type="evidence" value="ECO:0007669"/>
    <property type="project" value="UniProtKB-EC"/>
</dbReference>
<dbReference type="EC" id="2.7.2.3" evidence="3 8"/>
<name>A0ABS0AZ22_9BACT</name>
<evidence type="ECO:0000256" key="6">
    <source>
        <dbReference type="ARBA" id="ARBA00022777"/>
    </source>
</evidence>
<dbReference type="PANTHER" id="PTHR11406:SF23">
    <property type="entry name" value="PHOSPHOGLYCERATE KINASE 1, CHLOROPLASTIC-RELATED"/>
    <property type="match status" value="1"/>
</dbReference>
<comment type="caution">
    <text evidence="10">The sequence shown here is derived from an EMBL/GenBank/DDBJ whole genome shotgun (WGS) entry which is preliminary data.</text>
</comment>
<feature type="binding site" evidence="8">
    <location>
        <begin position="20"/>
        <end position="22"/>
    </location>
    <ligand>
        <name>substrate</name>
    </ligand>
</feature>
<dbReference type="InterPro" id="IPR015911">
    <property type="entry name" value="Phosphoglycerate_kinase_CS"/>
</dbReference>
<feature type="binding site" evidence="8">
    <location>
        <position position="153"/>
    </location>
    <ligand>
        <name>substrate</name>
    </ligand>
</feature>
<dbReference type="EMBL" id="JAAEJV010000003">
    <property type="protein sequence ID" value="MBF5058731.1"/>
    <property type="molecule type" value="Genomic_DNA"/>
</dbReference>
<dbReference type="InterPro" id="IPR036043">
    <property type="entry name" value="Phosphoglycerate_kinase_sf"/>
</dbReference>
<keyword evidence="7 8" id="KW-0067">ATP-binding</keyword>
<evidence type="ECO:0000256" key="3">
    <source>
        <dbReference type="ARBA" id="ARBA00013061"/>
    </source>
</evidence>
<comment type="similarity">
    <text evidence="2 8 9">Belongs to the phosphoglycerate kinase family.</text>
</comment>
<dbReference type="InterPro" id="IPR001576">
    <property type="entry name" value="Phosphoglycerate_kinase"/>
</dbReference>
<feature type="binding site" evidence="8">
    <location>
        <position position="290"/>
    </location>
    <ligand>
        <name>ATP</name>
        <dbReference type="ChEBI" id="CHEBI:30616"/>
    </ligand>
</feature>
<dbReference type="PRINTS" id="PR00477">
    <property type="entry name" value="PHGLYCKINASE"/>
</dbReference>
<sequence>MTLSIKDLDLKGKKVLMRVDFNVPIDPHGNITDDTRIRLAIPSIQYALDQEATVILMSHFGRPDGKINPELSLKPCADRLSELLERGVELAPDCVGEEVKHIASQLGAGEVLLLENLRFHKGEQYPEKEPAFAKELSELGDVYVNDAFGSAHRKHSSTFAITQFFPEKSAMGLLVESELSFLSRIVLEPKRPFYAIIGGAKIGTKLGVLKALLKKIDALFIGGGMAFTFLKGEGISIGDSICDDEKLEEGKQLLEMCRKKGIEVYLPEDFVITNGKSVQINRTIPQGWKGMDIGPKTVENWSAKLEKGVTIFWNGPMGVFEEKPFSHGTHRLAQNLSMTKGTVIVGGGDSIAAINLLGLEKGFAHLSTGGGATLEFIEYGHLVGIDALS</sequence>
<organism evidence="10 11">
    <name type="scientific">Candidatus Neptunichlamydia vexilliferae</name>
    <dbReference type="NCBI Taxonomy" id="1651774"/>
    <lineage>
        <taxon>Bacteria</taxon>
        <taxon>Pseudomonadati</taxon>
        <taxon>Chlamydiota</taxon>
        <taxon>Chlamydiia</taxon>
        <taxon>Parachlamydiales</taxon>
        <taxon>Simkaniaceae</taxon>
        <taxon>Candidatus Neptunichlamydia</taxon>
    </lineage>
</organism>
<keyword evidence="5 8" id="KW-0547">Nucleotide-binding</keyword>
<feature type="binding site" evidence="8">
    <location>
        <begin position="347"/>
        <end position="350"/>
    </location>
    <ligand>
        <name>ATP</name>
        <dbReference type="ChEBI" id="CHEBI:30616"/>
    </ligand>
</feature>
<dbReference type="PIRSF" id="PIRSF000724">
    <property type="entry name" value="Pgk"/>
    <property type="match status" value="1"/>
</dbReference>
<evidence type="ECO:0000256" key="7">
    <source>
        <dbReference type="ARBA" id="ARBA00022840"/>
    </source>
</evidence>
<comment type="subunit">
    <text evidence="8">Monomer.</text>
</comment>
<feature type="binding site" evidence="8">
    <location>
        <position position="205"/>
    </location>
    <ligand>
        <name>ATP</name>
        <dbReference type="ChEBI" id="CHEBI:30616"/>
    </ligand>
</feature>
<gene>
    <name evidence="8" type="primary">pgk</name>
    <name evidence="10" type="ORF">NEPTK9_000230</name>
</gene>
<keyword evidence="8" id="KW-0324">Glycolysis</keyword>
<dbReference type="RefSeq" id="WP_194847014.1">
    <property type="nucleotide sequence ID" value="NZ_JAAEJV010000003.1"/>
</dbReference>
<evidence type="ECO:0000256" key="1">
    <source>
        <dbReference type="ARBA" id="ARBA00000642"/>
    </source>
</evidence>
<keyword evidence="11" id="KW-1185">Reference proteome</keyword>
<keyword evidence="4 8" id="KW-0808">Transferase</keyword>
<keyword evidence="8" id="KW-0963">Cytoplasm</keyword>
<dbReference type="HAMAP" id="MF_00145">
    <property type="entry name" value="Phosphoglyc_kinase"/>
    <property type="match status" value="1"/>
</dbReference>
<evidence type="ECO:0000256" key="8">
    <source>
        <dbReference type="HAMAP-Rule" id="MF_00145"/>
    </source>
</evidence>
<evidence type="ECO:0000256" key="9">
    <source>
        <dbReference type="RuleBase" id="RU000532"/>
    </source>
</evidence>
<feature type="binding site" evidence="8">
    <location>
        <position position="36"/>
    </location>
    <ligand>
        <name>substrate</name>
    </ligand>
</feature>
<proteinExistence type="inferred from homology"/>
<evidence type="ECO:0000256" key="2">
    <source>
        <dbReference type="ARBA" id="ARBA00008982"/>
    </source>
</evidence>
<feature type="binding site" evidence="8">
    <location>
        <begin position="59"/>
        <end position="62"/>
    </location>
    <ligand>
        <name>substrate</name>
    </ligand>
</feature>
<evidence type="ECO:0000256" key="5">
    <source>
        <dbReference type="ARBA" id="ARBA00022741"/>
    </source>
</evidence>
<protein>
    <recommendedName>
        <fullName evidence="3 8">Phosphoglycerate kinase</fullName>
        <ecNumber evidence="3 8">2.7.2.3</ecNumber>
    </recommendedName>
</protein>
<dbReference type="Proteomes" id="UP001194714">
    <property type="component" value="Unassembled WGS sequence"/>
</dbReference>
<dbReference type="Gene3D" id="3.40.50.1260">
    <property type="entry name" value="Phosphoglycerate kinase, N-terminal domain"/>
    <property type="match status" value="2"/>
</dbReference>
<reference evidence="10 11" key="1">
    <citation type="submission" date="2020-01" db="EMBL/GenBank/DDBJ databases">
        <title>Draft genome sequence of Cand. Neptunochlamydia vexilliferae K9.</title>
        <authorList>
            <person name="Schulz F."/>
            <person name="Koestlbacher S."/>
            <person name="Wascher F."/>
            <person name="Pizzetti I."/>
            <person name="Horn M."/>
        </authorList>
    </citation>
    <scope>NUCLEOTIDE SEQUENCE [LARGE SCALE GENOMIC DNA]</scope>
    <source>
        <strain evidence="10 11">K9</strain>
    </source>
</reference>
<dbReference type="PROSITE" id="PS00111">
    <property type="entry name" value="PGLYCERATE_KINASE"/>
    <property type="match status" value="1"/>
</dbReference>
<evidence type="ECO:0000313" key="10">
    <source>
        <dbReference type="EMBL" id="MBF5058731.1"/>
    </source>
</evidence>
<dbReference type="InterPro" id="IPR015824">
    <property type="entry name" value="Phosphoglycerate_kinase_N"/>
</dbReference>
<dbReference type="Pfam" id="PF00162">
    <property type="entry name" value="PGK"/>
    <property type="match status" value="1"/>
</dbReference>
<feature type="binding site" evidence="8">
    <location>
        <position position="321"/>
    </location>
    <ligand>
        <name>ATP</name>
        <dbReference type="ChEBI" id="CHEBI:30616"/>
    </ligand>
</feature>
<evidence type="ECO:0000313" key="11">
    <source>
        <dbReference type="Proteomes" id="UP001194714"/>
    </source>
</evidence>
<accession>A0ABS0AZ22</accession>
<comment type="catalytic activity">
    <reaction evidence="1 8 9">
        <text>(2R)-3-phosphoglycerate + ATP = (2R)-3-phospho-glyceroyl phosphate + ADP</text>
        <dbReference type="Rhea" id="RHEA:14801"/>
        <dbReference type="ChEBI" id="CHEBI:30616"/>
        <dbReference type="ChEBI" id="CHEBI:57604"/>
        <dbReference type="ChEBI" id="CHEBI:58272"/>
        <dbReference type="ChEBI" id="CHEBI:456216"/>
        <dbReference type="EC" id="2.7.2.3"/>
    </reaction>
</comment>
<keyword evidence="6 8" id="KW-0418">Kinase</keyword>
<dbReference type="SUPFAM" id="SSF53748">
    <property type="entry name" value="Phosphoglycerate kinase"/>
    <property type="match status" value="1"/>
</dbReference>
<feature type="binding site" evidence="8">
    <location>
        <position position="118"/>
    </location>
    <ligand>
        <name>substrate</name>
    </ligand>
</feature>
<comment type="pathway">
    <text evidence="8">Carbohydrate degradation; glycolysis; pyruvate from D-glyceraldehyde 3-phosphate: step 2/5.</text>
</comment>
<comment type="subcellular location">
    <subcellularLocation>
        <location evidence="8">Cytoplasm</location>
    </subcellularLocation>
</comment>
<evidence type="ECO:0000256" key="4">
    <source>
        <dbReference type="ARBA" id="ARBA00022679"/>
    </source>
</evidence>
<dbReference type="PANTHER" id="PTHR11406">
    <property type="entry name" value="PHOSPHOGLYCERATE KINASE"/>
    <property type="match status" value="1"/>
</dbReference>